<keyword evidence="4 7" id="KW-0812">Transmembrane</keyword>
<name>A0A0J1B9A1_RHOIS</name>
<evidence type="ECO:0000256" key="5">
    <source>
        <dbReference type="ARBA" id="ARBA00022989"/>
    </source>
</evidence>
<proteinExistence type="inferred from homology"/>
<keyword evidence="5 7" id="KW-1133">Transmembrane helix</keyword>
<dbReference type="InterPro" id="IPR007140">
    <property type="entry name" value="DUF350"/>
</dbReference>
<protein>
    <submittedName>
        <fullName evidence="8">Transmembrane protein</fullName>
    </submittedName>
</protein>
<reference evidence="8" key="1">
    <citation type="submission" date="2015-05" db="EMBL/GenBank/DDBJ databases">
        <title>Permanent draft genome of Rhodopirellula islandicus K833.</title>
        <authorList>
            <person name="Kizina J."/>
            <person name="Richter M."/>
            <person name="Glockner F.O."/>
            <person name="Harder J."/>
        </authorList>
    </citation>
    <scope>NUCLEOTIDE SEQUENCE [LARGE SCALE GENOMIC DNA]</scope>
    <source>
        <strain evidence="8">K833</strain>
    </source>
</reference>
<dbReference type="AlphaFoldDB" id="A0A0J1B9A1"/>
<evidence type="ECO:0000256" key="1">
    <source>
        <dbReference type="ARBA" id="ARBA00004651"/>
    </source>
</evidence>
<keyword evidence="3" id="KW-1003">Cell membrane</keyword>
<feature type="transmembrane region" description="Helical" evidence="7">
    <location>
        <begin position="24"/>
        <end position="47"/>
    </location>
</feature>
<dbReference type="Proteomes" id="UP000036367">
    <property type="component" value="Unassembled WGS sequence"/>
</dbReference>
<evidence type="ECO:0000313" key="9">
    <source>
        <dbReference type="Proteomes" id="UP000036367"/>
    </source>
</evidence>
<dbReference type="EMBL" id="LECT01000041">
    <property type="protein sequence ID" value="KLU03108.1"/>
    <property type="molecule type" value="Genomic_DNA"/>
</dbReference>
<evidence type="ECO:0000256" key="2">
    <source>
        <dbReference type="ARBA" id="ARBA00005779"/>
    </source>
</evidence>
<dbReference type="GO" id="GO:0005886">
    <property type="term" value="C:plasma membrane"/>
    <property type="evidence" value="ECO:0007669"/>
    <property type="project" value="UniProtKB-SubCell"/>
</dbReference>
<gene>
    <name evidence="8" type="ORF">RISK_004874</name>
</gene>
<dbReference type="RefSeq" id="WP_047816027.1">
    <property type="nucleotide sequence ID" value="NZ_LECT01000041.1"/>
</dbReference>
<organism evidence="8 9">
    <name type="scientific">Rhodopirellula islandica</name>
    <dbReference type="NCBI Taxonomy" id="595434"/>
    <lineage>
        <taxon>Bacteria</taxon>
        <taxon>Pseudomonadati</taxon>
        <taxon>Planctomycetota</taxon>
        <taxon>Planctomycetia</taxon>
        <taxon>Pirellulales</taxon>
        <taxon>Pirellulaceae</taxon>
        <taxon>Rhodopirellula</taxon>
    </lineage>
</organism>
<dbReference type="STRING" id="595434.RISK_004874"/>
<accession>A0A0J1B9A1</accession>
<evidence type="ECO:0000256" key="6">
    <source>
        <dbReference type="ARBA" id="ARBA00023136"/>
    </source>
</evidence>
<keyword evidence="9" id="KW-1185">Reference proteome</keyword>
<sequence length="90" mass="9414">MIDHLRGLAQATETLPTSTGLELLLQHLVAACVFSVVGIVVFLGCLVLMEKLTPFSILHEIGEEHNLAVSIVVAAIVLGISIIIAASVIG</sequence>
<evidence type="ECO:0000256" key="7">
    <source>
        <dbReference type="SAM" id="Phobius"/>
    </source>
</evidence>
<comment type="subcellular location">
    <subcellularLocation>
        <location evidence="1">Cell membrane</location>
        <topology evidence="1">Multi-pass membrane protein</topology>
    </subcellularLocation>
</comment>
<comment type="caution">
    <text evidence="8">The sequence shown here is derived from an EMBL/GenBank/DDBJ whole genome shotgun (WGS) entry which is preliminary data.</text>
</comment>
<evidence type="ECO:0000256" key="4">
    <source>
        <dbReference type="ARBA" id="ARBA00022692"/>
    </source>
</evidence>
<comment type="similarity">
    <text evidence="2">Belongs to the UPF0719 family.</text>
</comment>
<dbReference type="OrthoDB" id="292342at2"/>
<keyword evidence="6 7" id="KW-0472">Membrane</keyword>
<evidence type="ECO:0000256" key="3">
    <source>
        <dbReference type="ARBA" id="ARBA00022475"/>
    </source>
</evidence>
<evidence type="ECO:0000313" key="8">
    <source>
        <dbReference type="EMBL" id="KLU03108.1"/>
    </source>
</evidence>
<dbReference type="Pfam" id="PF03994">
    <property type="entry name" value="DUF350"/>
    <property type="match status" value="1"/>
</dbReference>
<feature type="transmembrane region" description="Helical" evidence="7">
    <location>
        <begin position="67"/>
        <end position="89"/>
    </location>
</feature>